<sequence>MANQNDKRALEDKIDVSSSACSESVAPKKQRASTADQKHSVIRSSSSTSHLSQAFTCENVVAHARQVTASISKEIDVDKVFADAKVHYLTRDRASWVYHVPRWYHRMYAFCDGNRHGSYREWLDRIWTLHPVDHGTIKMFGRDVLTPRFQQAYGVSYRFSGNTFEAVPVPESLQHCVELMQAMVVNPATDNTLLNGVLLNWYADGDHYIGPHSDSVGALYKHSPVFSLSLGATRRFVFTAKTGKSSTANDRNGAVQRLELALQSGDLIVMGGMTQQTHKHALPKMKNCIEKRVSITLRCFVTPS</sequence>
<dbReference type="InParanoid" id="K3WHX5"/>
<dbReference type="GO" id="GO:0008198">
    <property type="term" value="F:ferrous iron binding"/>
    <property type="evidence" value="ECO:0007669"/>
    <property type="project" value="TreeGrafter"/>
</dbReference>
<evidence type="ECO:0000313" key="4">
    <source>
        <dbReference type="EnsemblProtists" id="PYU1_T004567"/>
    </source>
</evidence>
<dbReference type="Gene3D" id="2.60.120.590">
    <property type="entry name" value="Alpha-ketoglutarate-dependent dioxygenase AlkB-like"/>
    <property type="match status" value="1"/>
</dbReference>
<feature type="binding site" evidence="1">
    <location>
        <position position="200"/>
    </location>
    <ligand>
        <name>2-oxoglutarate</name>
        <dbReference type="ChEBI" id="CHEBI:16810"/>
    </ligand>
</feature>
<feature type="binding site" evidence="1">
    <location>
        <position position="298"/>
    </location>
    <ligand>
        <name>2-oxoglutarate</name>
        <dbReference type="ChEBI" id="CHEBI:16810"/>
    </ligand>
</feature>
<feature type="binding site" evidence="1">
    <location>
        <position position="212"/>
    </location>
    <ligand>
        <name>2-oxoglutarate</name>
        <dbReference type="ChEBI" id="CHEBI:16810"/>
    </ligand>
</feature>
<proteinExistence type="predicted"/>
<dbReference type="InterPro" id="IPR032852">
    <property type="entry name" value="ALKBH2"/>
</dbReference>
<evidence type="ECO:0000256" key="2">
    <source>
        <dbReference type="SAM" id="MobiDB-lite"/>
    </source>
</evidence>
<dbReference type="InterPro" id="IPR027450">
    <property type="entry name" value="AlkB-like"/>
</dbReference>
<protein>
    <recommendedName>
        <fullName evidence="3">Fe2OG dioxygenase domain-containing protein</fullName>
    </recommendedName>
</protein>
<dbReference type="VEuPathDB" id="FungiDB:PYU1_G004556"/>
<reference evidence="5" key="1">
    <citation type="journal article" date="2010" name="Genome Biol.">
        <title>Genome sequence of the necrotrophic plant pathogen Pythium ultimum reveals original pathogenicity mechanisms and effector repertoire.</title>
        <authorList>
            <person name="Levesque C.A."/>
            <person name="Brouwer H."/>
            <person name="Cano L."/>
            <person name="Hamilton J.P."/>
            <person name="Holt C."/>
            <person name="Huitema E."/>
            <person name="Raffaele S."/>
            <person name="Robideau G.P."/>
            <person name="Thines M."/>
            <person name="Win J."/>
            <person name="Zerillo M.M."/>
            <person name="Beakes G.W."/>
            <person name="Boore J.L."/>
            <person name="Busam D."/>
            <person name="Dumas B."/>
            <person name="Ferriera S."/>
            <person name="Fuerstenberg S.I."/>
            <person name="Gachon C.M."/>
            <person name="Gaulin E."/>
            <person name="Govers F."/>
            <person name="Grenville-Briggs L."/>
            <person name="Horner N."/>
            <person name="Hostetler J."/>
            <person name="Jiang R.H."/>
            <person name="Johnson J."/>
            <person name="Krajaejun T."/>
            <person name="Lin H."/>
            <person name="Meijer H.J."/>
            <person name="Moore B."/>
            <person name="Morris P."/>
            <person name="Phuntmart V."/>
            <person name="Puiu D."/>
            <person name="Shetty J."/>
            <person name="Stajich J.E."/>
            <person name="Tripathy S."/>
            <person name="Wawra S."/>
            <person name="van West P."/>
            <person name="Whitty B.R."/>
            <person name="Coutinho P.M."/>
            <person name="Henrissat B."/>
            <person name="Martin F."/>
            <person name="Thomas P.D."/>
            <person name="Tyler B.M."/>
            <person name="De Vries R.P."/>
            <person name="Kamoun S."/>
            <person name="Yandell M."/>
            <person name="Tisserat N."/>
            <person name="Buell C.R."/>
        </authorList>
    </citation>
    <scope>NUCLEOTIDE SEQUENCE</scope>
    <source>
        <strain evidence="5">DAOM:BR144</strain>
    </source>
</reference>
<dbReference type="AlphaFoldDB" id="K3WHX5"/>
<dbReference type="EMBL" id="GL376631">
    <property type="status" value="NOT_ANNOTATED_CDS"/>
    <property type="molecule type" value="Genomic_DNA"/>
</dbReference>
<dbReference type="PANTHER" id="PTHR31573:SF1">
    <property type="entry name" value="DNA OXIDATIVE DEMETHYLASE ALKBH2"/>
    <property type="match status" value="1"/>
</dbReference>
<feature type="domain" description="Fe2OG dioxygenase" evidence="3">
    <location>
        <begin position="193"/>
        <end position="301"/>
    </location>
</feature>
<name>K3WHX5_GLOUD</name>
<evidence type="ECO:0000256" key="1">
    <source>
        <dbReference type="PIRSR" id="PIRSR632852-1"/>
    </source>
</evidence>
<accession>K3WHX5</accession>
<reference evidence="4" key="3">
    <citation type="submission" date="2015-02" db="UniProtKB">
        <authorList>
            <consortium name="EnsemblProtists"/>
        </authorList>
    </citation>
    <scope>IDENTIFICATION</scope>
    <source>
        <strain evidence="4">DAOM BR144</strain>
    </source>
</reference>
<feature type="binding site" evidence="1">
    <location>
        <position position="292"/>
    </location>
    <ligand>
        <name>2-oxoglutarate</name>
        <dbReference type="ChEBI" id="CHEBI:16810"/>
    </ligand>
</feature>
<dbReference type="InterPro" id="IPR005123">
    <property type="entry name" value="Oxoglu/Fe-dep_dioxygenase_dom"/>
</dbReference>
<dbReference type="EnsemblProtists" id="PYU1_T004567">
    <property type="protein sequence ID" value="PYU1_T004567"/>
    <property type="gene ID" value="PYU1_G004556"/>
</dbReference>
<dbReference type="PROSITE" id="PS51471">
    <property type="entry name" value="FE2OG_OXY"/>
    <property type="match status" value="1"/>
</dbReference>
<dbReference type="PANTHER" id="PTHR31573">
    <property type="entry name" value="ALPHA-KETOGLUTARATE-DEPENDENT DIOXYGENASE ALKB HOMOLOG 2"/>
    <property type="match status" value="1"/>
</dbReference>
<dbReference type="InterPro" id="IPR037151">
    <property type="entry name" value="AlkB-like_sf"/>
</dbReference>
<feature type="binding site" evidence="1">
    <location>
        <position position="296"/>
    </location>
    <ligand>
        <name>2-oxoglutarate</name>
        <dbReference type="ChEBI" id="CHEBI:16810"/>
    </ligand>
</feature>
<dbReference type="SUPFAM" id="SSF51197">
    <property type="entry name" value="Clavaminate synthase-like"/>
    <property type="match status" value="1"/>
</dbReference>
<dbReference type="GO" id="GO:0006307">
    <property type="term" value="P:DNA alkylation repair"/>
    <property type="evidence" value="ECO:0007669"/>
    <property type="project" value="TreeGrafter"/>
</dbReference>
<organism evidence="4 5">
    <name type="scientific">Globisporangium ultimum (strain ATCC 200006 / CBS 805.95 / DAOM BR144)</name>
    <name type="common">Pythium ultimum</name>
    <dbReference type="NCBI Taxonomy" id="431595"/>
    <lineage>
        <taxon>Eukaryota</taxon>
        <taxon>Sar</taxon>
        <taxon>Stramenopiles</taxon>
        <taxon>Oomycota</taxon>
        <taxon>Peronosporomycetes</taxon>
        <taxon>Pythiales</taxon>
        <taxon>Pythiaceae</taxon>
        <taxon>Globisporangium</taxon>
    </lineage>
</organism>
<reference evidence="5" key="2">
    <citation type="submission" date="2010-04" db="EMBL/GenBank/DDBJ databases">
        <authorList>
            <person name="Buell R."/>
            <person name="Hamilton J."/>
            <person name="Hostetler J."/>
        </authorList>
    </citation>
    <scope>NUCLEOTIDE SEQUENCE [LARGE SCALE GENOMIC DNA]</scope>
    <source>
        <strain evidence="5">DAOM:BR144</strain>
    </source>
</reference>
<feature type="compositionally biased region" description="Basic and acidic residues" evidence="2">
    <location>
        <begin position="1"/>
        <end position="15"/>
    </location>
</feature>
<evidence type="ECO:0000259" key="3">
    <source>
        <dbReference type="PROSITE" id="PS51471"/>
    </source>
</evidence>
<dbReference type="GO" id="GO:0035516">
    <property type="term" value="F:broad specificity oxidative DNA demethylase activity"/>
    <property type="evidence" value="ECO:0007669"/>
    <property type="project" value="TreeGrafter"/>
</dbReference>
<dbReference type="Pfam" id="PF13532">
    <property type="entry name" value="2OG-FeII_Oxy_2"/>
    <property type="match status" value="1"/>
</dbReference>
<dbReference type="GO" id="GO:0051747">
    <property type="term" value="F:cytosine C-5 DNA demethylase activity"/>
    <property type="evidence" value="ECO:0007669"/>
    <property type="project" value="TreeGrafter"/>
</dbReference>
<feature type="binding site" evidence="1">
    <location>
        <position position="202"/>
    </location>
    <ligand>
        <name>2-oxoglutarate</name>
        <dbReference type="ChEBI" id="CHEBI:16810"/>
    </ligand>
</feature>
<dbReference type="Proteomes" id="UP000019132">
    <property type="component" value="Unassembled WGS sequence"/>
</dbReference>
<feature type="binding site" evidence="1">
    <location>
        <begin position="140"/>
        <end position="142"/>
    </location>
    <ligand>
        <name>substrate</name>
    </ligand>
</feature>
<feature type="binding site" evidence="1">
    <location>
        <position position="280"/>
    </location>
    <ligand>
        <name>2-oxoglutarate</name>
        <dbReference type="ChEBI" id="CHEBI:16810"/>
    </ligand>
</feature>
<keyword evidence="5" id="KW-1185">Reference proteome</keyword>
<dbReference type="STRING" id="431595.K3WHX5"/>
<feature type="region of interest" description="Disordered" evidence="2">
    <location>
        <begin position="1"/>
        <end position="45"/>
    </location>
</feature>
<dbReference type="eggNOG" id="ENOG502QTDK">
    <property type="taxonomic scope" value="Eukaryota"/>
</dbReference>
<feature type="binding site" evidence="1">
    <location>
        <begin position="157"/>
        <end position="159"/>
    </location>
    <ligand>
        <name>substrate</name>
    </ligand>
</feature>
<dbReference type="HOGENOM" id="CLU_922826_0_0_1"/>
<evidence type="ECO:0000313" key="5">
    <source>
        <dbReference type="Proteomes" id="UP000019132"/>
    </source>
</evidence>